<dbReference type="InterPro" id="IPR013763">
    <property type="entry name" value="Cyclin-like_dom"/>
</dbReference>
<dbReference type="Pfam" id="PF00134">
    <property type="entry name" value="Cyclin_N"/>
    <property type="match status" value="1"/>
</dbReference>
<reference evidence="4 5" key="1">
    <citation type="submission" date="2017-06" db="EMBL/GenBank/DDBJ databases">
        <title>A platform for efficient transgenesis in Macrostomum lignano, a flatworm model organism for stem cell research.</title>
        <authorList>
            <person name="Berezikov E."/>
        </authorList>
    </citation>
    <scope>NUCLEOTIDE SEQUENCE [LARGE SCALE GENOMIC DNA]</scope>
    <source>
        <strain evidence="4">DV1</strain>
        <tissue evidence="4">Whole organism</tissue>
    </source>
</reference>
<dbReference type="STRING" id="282301.A0A267FN32"/>
<dbReference type="InterPro" id="IPR006671">
    <property type="entry name" value="Cyclin_N"/>
</dbReference>
<evidence type="ECO:0000313" key="4">
    <source>
        <dbReference type="EMBL" id="PAA74614.1"/>
    </source>
</evidence>
<dbReference type="OrthoDB" id="769138at2759"/>
<evidence type="ECO:0000313" key="5">
    <source>
        <dbReference type="Proteomes" id="UP000215902"/>
    </source>
</evidence>
<dbReference type="EMBL" id="NIVC01000934">
    <property type="protein sequence ID" value="PAA74614.1"/>
    <property type="molecule type" value="Genomic_DNA"/>
</dbReference>
<dbReference type="FunFam" id="1.10.472.10:FF:000006">
    <property type="entry name" value="Cyclin I"/>
    <property type="match status" value="1"/>
</dbReference>
<feature type="compositionally biased region" description="Basic residues" evidence="2">
    <location>
        <begin position="27"/>
        <end position="37"/>
    </location>
</feature>
<evidence type="ECO:0000256" key="2">
    <source>
        <dbReference type="SAM" id="MobiDB-lite"/>
    </source>
</evidence>
<comment type="caution">
    <text evidence="4">The sequence shown here is derived from an EMBL/GenBank/DDBJ whole genome shotgun (WGS) entry which is preliminary data.</text>
</comment>
<dbReference type="InterPro" id="IPR036915">
    <property type="entry name" value="Cyclin-like_sf"/>
</dbReference>
<sequence>MSARSGITASNVVMNNSSGSTGGRCERRSRRKRMKKRSTPEIAADWSKGNKEARRSESQMFCHLAESPASSEDNSEIEIPHSTNVGVSPSLPKDFEENLEKLLDSELLYHPKADPLFRINAACEDKVDAILRNEAIFNLRFLHKFYNLAPECFAHAVNISDRFIMKIKVKPKYMACVATAAYLIACKMIEDPEDWPSPEKLVSVARCGGSPSDLERMEGIIRTKLGDPIVPPMELAVTPLHFLQLLQPLFPSAKSYQRAIGDLEICLCSVAVYSFRPAVLALCIAGRYLDDCDSAAIAFMKKRLEVSDSDLSVCSAHLEVESRRVQNRSPAPRTLVWQLSRRTISNLQKPSAAAQASLLDPIREDWLEEDNLDIGRLFD</sequence>
<feature type="region of interest" description="Disordered" evidence="2">
    <location>
        <begin position="1"/>
        <end position="53"/>
    </location>
</feature>
<gene>
    <name evidence="4" type="ORF">BOX15_Mlig023746g3</name>
</gene>
<dbReference type="PANTHER" id="PTHR10177">
    <property type="entry name" value="CYCLINS"/>
    <property type="match status" value="1"/>
</dbReference>
<name>A0A267FN32_9PLAT</name>
<dbReference type="AlphaFoldDB" id="A0A267FN32"/>
<feature type="compositionally biased region" description="Polar residues" evidence="2">
    <location>
        <begin position="1"/>
        <end position="16"/>
    </location>
</feature>
<feature type="domain" description="Cyclin-like" evidence="3">
    <location>
        <begin position="137"/>
        <end position="223"/>
    </location>
</feature>
<dbReference type="InterPro" id="IPR039361">
    <property type="entry name" value="Cyclin"/>
</dbReference>
<dbReference type="SUPFAM" id="SSF47954">
    <property type="entry name" value="Cyclin-like"/>
    <property type="match status" value="1"/>
</dbReference>
<dbReference type="SMART" id="SM00385">
    <property type="entry name" value="CYCLIN"/>
    <property type="match status" value="1"/>
</dbReference>
<dbReference type="Proteomes" id="UP000215902">
    <property type="component" value="Unassembled WGS sequence"/>
</dbReference>
<comment type="similarity">
    <text evidence="1">Belongs to the cyclin family.</text>
</comment>
<keyword evidence="1" id="KW-0195">Cyclin</keyword>
<evidence type="ECO:0000259" key="3">
    <source>
        <dbReference type="SMART" id="SM00385"/>
    </source>
</evidence>
<protein>
    <recommendedName>
        <fullName evidence="3">Cyclin-like domain-containing protein</fullName>
    </recommendedName>
</protein>
<organism evidence="4 5">
    <name type="scientific">Macrostomum lignano</name>
    <dbReference type="NCBI Taxonomy" id="282301"/>
    <lineage>
        <taxon>Eukaryota</taxon>
        <taxon>Metazoa</taxon>
        <taxon>Spiralia</taxon>
        <taxon>Lophotrochozoa</taxon>
        <taxon>Platyhelminthes</taxon>
        <taxon>Rhabditophora</taxon>
        <taxon>Macrostomorpha</taxon>
        <taxon>Macrostomida</taxon>
        <taxon>Macrostomidae</taxon>
        <taxon>Macrostomum</taxon>
    </lineage>
</organism>
<dbReference type="Gene3D" id="1.10.472.10">
    <property type="entry name" value="Cyclin-like"/>
    <property type="match status" value="2"/>
</dbReference>
<evidence type="ECO:0000256" key="1">
    <source>
        <dbReference type="RuleBase" id="RU000383"/>
    </source>
</evidence>
<keyword evidence="5" id="KW-1185">Reference proteome</keyword>
<accession>A0A267FN32</accession>
<proteinExistence type="inferred from homology"/>